<proteinExistence type="predicted"/>
<protein>
    <submittedName>
        <fullName evidence="1">Uncharacterized protein</fullName>
    </submittedName>
</protein>
<evidence type="ECO:0000313" key="2">
    <source>
        <dbReference type="Proteomes" id="UP000066624"/>
    </source>
</evidence>
<dbReference type="AlphaFoldDB" id="A0A0K0Y011"/>
<dbReference type="Proteomes" id="UP000066624">
    <property type="component" value="Chromosome"/>
</dbReference>
<dbReference type="PANTHER" id="PTHR11319">
    <property type="entry name" value="G PROTEIN-COUPLED RECEPTOR-RELATED"/>
    <property type="match status" value="1"/>
</dbReference>
<dbReference type="STRING" id="1579979.WM2015_2928"/>
<keyword evidence="2" id="KW-1185">Reference proteome</keyword>
<dbReference type="InterPro" id="IPR012334">
    <property type="entry name" value="Pectin_lyas_fold"/>
</dbReference>
<accession>A0A0K0Y011</accession>
<dbReference type="Gene3D" id="2.160.20.10">
    <property type="entry name" value="Single-stranded right-handed beta-helix, Pectin lyase-like"/>
    <property type="match status" value="1"/>
</dbReference>
<dbReference type="KEGG" id="wma:WM2015_2928"/>
<name>A0A0K0Y011_9GAMM</name>
<dbReference type="RefSeq" id="WP_049726781.1">
    <property type="nucleotide sequence ID" value="NZ_CP012154.1"/>
</dbReference>
<gene>
    <name evidence="1" type="ORF">WM2015_2928</name>
</gene>
<dbReference type="SMART" id="SM00710">
    <property type="entry name" value="PbH1"/>
    <property type="match status" value="10"/>
</dbReference>
<dbReference type="PROSITE" id="PS51257">
    <property type="entry name" value="PROKAR_LIPOPROTEIN"/>
    <property type="match status" value="1"/>
</dbReference>
<dbReference type="PANTHER" id="PTHR11319:SF35">
    <property type="entry name" value="OUTER MEMBRANE PROTEIN PMPC-RELATED"/>
    <property type="match status" value="1"/>
</dbReference>
<evidence type="ECO:0000313" key="1">
    <source>
        <dbReference type="EMBL" id="AKS43283.1"/>
    </source>
</evidence>
<dbReference type="InterPro" id="IPR011050">
    <property type="entry name" value="Pectin_lyase_fold/virulence"/>
</dbReference>
<sequence length="674" mass="68237">MFILRLIASATLLFACSTVSLAATYTVGASGCDFSSLASAVAAAEDGDRLELRSQTFTNVNINIGKSLVLQGGYAVCGDASPDIDGLSVLQGAPSGADSVIEIIGSGHLVEFRRIEITGGTDDADFGGGIQVGTGNELHLAGVTITGNSSTVGAGIYLAPDAILRHKGRLTISLNDAQGDGGGIYAGPGALIDFTTGGFNPIDILDNDALSGAGIYLDDGAELRTDPMRSLTITGGLAFSGGGIWAASNAIIDAPDLFISTNEAVQGGGIYIEGGGSPASATSIQLGSDVDIRNNFAVDGAGIYLAAGGGYDVVVDGVIRFNEATRNGAGLYADGSGGGSLVIDALFTANVADQHGGGLYLKDGSFISGGFASNGNTALGDGGGLYLDGALLHQTQTALIVRSNLAGVNGGGVALVNASELVLERHGAPTTHQAYSALIQNNEAQTGNGGGLHVVNSTVFLQWPIIGGTGMGNRAPLGHGGGLYVDTSLNWALDNFKVNGNSAGGFGGGIHATGGGSYGLSAVVAPLEGSAPSGAIAACDAAGLEADEYCSEIRGNTAARGGALYAIHDPSTVAVLKRVAVLDNHAPEAVNGISFNHGWKRLENLLFARNGQDNVQVALALGHGNSMLRHVSFVDNGGGAGGQRARCRGPDRKQSVLEQWREPIHTAKPEHRQR</sequence>
<organism evidence="1 2">
    <name type="scientific">Wenzhouxiangella marina</name>
    <dbReference type="NCBI Taxonomy" id="1579979"/>
    <lineage>
        <taxon>Bacteria</taxon>
        <taxon>Pseudomonadati</taxon>
        <taxon>Pseudomonadota</taxon>
        <taxon>Gammaproteobacteria</taxon>
        <taxon>Chromatiales</taxon>
        <taxon>Wenzhouxiangellaceae</taxon>
        <taxon>Wenzhouxiangella</taxon>
    </lineage>
</organism>
<dbReference type="SUPFAM" id="SSF51126">
    <property type="entry name" value="Pectin lyase-like"/>
    <property type="match status" value="1"/>
</dbReference>
<reference evidence="2" key="1">
    <citation type="submission" date="2015-07" db="EMBL/GenBank/DDBJ databases">
        <authorList>
            <person name="Kim K.M."/>
        </authorList>
    </citation>
    <scope>NUCLEOTIDE SEQUENCE [LARGE SCALE GENOMIC DNA]</scope>
    <source>
        <strain evidence="2">KCTC 42284</strain>
    </source>
</reference>
<dbReference type="EMBL" id="CP012154">
    <property type="protein sequence ID" value="AKS43283.1"/>
    <property type="molecule type" value="Genomic_DNA"/>
</dbReference>
<dbReference type="InterPro" id="IPR006626">
    <property type="entry name" value="PbH1"/>
</dbReference>